<protein>
    <submittedName>
        <fullName evidence="2">Uncharacterized protein</fullName>
    </submittedName>
</protein>
<organism evidence="1 2">
    <name type="scientific">Plectus sambesii</name>
    <dbReference type="NCBI Taxonomy" id="2011161"/>
    <lineage>
        <taxon>Eukaryota</taxon>
        <taxon>Metazoa</taxon>
        <taxon>Ecdysozoa</taxon>
        <taxon>Nematoda</taxon>
        <taxon>Chromadorea</taxon>
        <taxon>Plectida</taxon>
        <taxon>Plectina</taxon>
        <taxon>Plectoidea</taxon>
        <taxon>Plectidae</taxon>
        <taxon>Plectus</taxon>
    </lineage>
</organism>
<keyword evidence="1" id="KW-1185">Reference proteome</keyword>
<dbReference type="AlphaFoldDB" id="A0A914V522"/>
<evidence type="ECO:0000313" key="2">
    <source>
        <dbReference type="WBParaSite" id="PSAMB.scaffold15558size1542.g36573.t1"/>
    </source>
</evidence>
<name>A0A914V522_9BILA</name>
<reference evidence="2" key="1">
    <citation type="submission" date="2022-11" db="UniProtKB">
        <authorList>
            <consortium name="WormBaseParasite"/>
        </authorList>
    </citation>
    <scope>IDENTIFICATION</scope>
</reference>
<proteinExistence type="predicted"/>
<dbReference type="WBParaSite" id="PSAMB.scaffold15558size1542.g36573.t1">
    <property type="protein sequence ID" value="PSAMB.scaffold15558size1542.g36573.t1"/>
    <property type="gene ID" value="PSAMB.scaffold15558size1542.g36573"/>
</dbReference>
<accession>A0A914V522</accession>
<evidence type="ECO:0000313" key="1">
    <source>
        <dbReference type="Proteomes" id="UP000887566"/>
    </source>
</evidence>
<dbReference type="Proteomes" id="UP000887566">
    <property type="component" value="Unplaced"/>
</dbReference>
<sequence>MAAIMNAGYSDFGAIALTDTRLKIVSILDQTKMIGYKLAAVNVNDNATEPTFHVNIPKVPSGTTAYIRYNLTVEEVALVQDFSVAVMMDGGPVPIADKRKFFIEHALPDRLLVTVDGRPSEFYLYSLK</sequence>